<gene>
    <name evidence="2" type="ORF">GCM10022223_18890</name>
</gene>
<protein>
    <submittedName>
        <fullName evidence="2">Helix-turn-helix transcriptional regulator</fullName>
    </submittedName>
</protein>
<accession>A0ABP6ZD85</accession>
<dbReference type="InterPro" id="IPR001387">
    <property type="entry name" value="Cro/C1-type_HTH"/>
</dbReference>
<dbReference type="Pfam" id="PF13560">
    <property type="entry name" value="HTH_31"/>
    <property type="match status" value="1"/>
</dbReference>
<name>A0ABP6ZD85_9ACTN</name>
<dbReference type="SUPFAM" id="SSF47413">
    <property type="entry name" value="lambda repressor-like DNA-binding domains"/>
    <property type="match status" value="1"/>
</dbReference>
<feature type="domain" description="HTH cro/C1-type" evidence="1">
    <location>
        <begin position="34"/>
        <end position="82"/>
    </location>
</feature>
<dbReference type="Proteomes" id="UP001501074">
    <property type="component" value="Unassembled WGS sequence"/>
</dbReference>
<dbReference type="Pfam" id="PF17765">
    <property type="entry name" value="MLTR_LBD"/>
    <property type="match status" value="1"/>
</dbReference>
<keyword evidence="3" id="KW-1185">Reference proteome</keyword>
<dbReference type="EMBL" id="BAAAZO010000003">
    <property type="protein sequence ID" value="GAA3603468.1"/>
    <property type="molecule type" value="Genomic_DNA"/>
</dbReference>
<dbReference type="PROSITE" id="PS50943">
    <property type="entry name" value="HTH_CROC1"/>
    <property type="match status" value="1"/>
</dbReference>
<dbReference type="Gene3D" id="3.30.450.180">
    <property type="match status" value="1"/>
</dbReference>
<sequence length="270" mass="29625">MPRTELARFLRDRREALRPVDAGLPPGRRRRTPGLRREEVAELAGMSVDYYARLEQGRGPRPSPGVLEAVGGALRLGPAERIHLFRLAGSAPQAPSAPARRVRPHVAGLLHRMPGTAAVVTAANYDVVGWNPLAAALLGPQEGRNLARRRFLSDAHAAQVMAPEFAEIVVTRLRGAAVRYPHDAALNRLLNDLRDGSEEFRELWARNPVRLPGHQVKTLEHPELGRLRLNCDVLAVPEDDQQVVFITADPGSATERALRQLATRVPVSAT</sequence>
<dbReference type="PANTHER" id="PTHR35010">
    <property type="entry name" value="BLL4672 PROTEIN-RELATED"/>
    <property type="match status" value="1"/>
</dbReference>
<evidence type="ECO:0000313" key="3">
    <source>
        <dbReference type="Proteomes" id="UP001501074"/>
    </source>
</evidence>
<dbReference type="RefSeq" id="WP_231487228.1">
    <property type="nucleotide sequence ID" value="NZ_BAAAZO010000003.1"/>
</dbReference>
<evidence type="ECO:0000313" key="2">
    <source>
        <dbReference type="EMBL" id="GAA3603468.1"/>
    </source>
</evidence>
<dbReference type="Gene3D" id="1.10.260.40">
    <property type="entry name" value="lambda repressor-like DNA-binding domains"/>
    <property type="match status" value="1"/>
</dbReference>
<evidence type="ECO:0000259" key="1">
    <source>
        <dbReference type="PROSITE" id="PS50943"/>
    </source>
</evidence>
<dbReference type="CDD" id="cd00093">
    <property type="entry name" value="HTH_XRE"/>
    <property type="match status" value="1"/>
</dbReference>
<reference evidence="3" key="1">
    <citation type="journal article" date="2019" name="Int. J. Syst. Evol. Microbiol.">
        <title>The Global Catalogue of Microorganisms (GCM) 10K type strain sequencing project: providing services to taxonomists for standard genome sequencing and annotation.</title>
        <authorList>
            <consortium name="The Broad Institute Genomics Platform"/>
            <consortium name="The Broad Institute Genome Sequencing Center for Infectious Disease"/>
            <person name="Wu L."/>
            <person name="Ma J."/>
        </authorList>
    </citation>
    <scope>NUCLEOTIDE SEQUENCE [LARGE SCALE GENOMIC DNA]</scope>
    <source>
        <strain evidence="3">JCM 16902</strain>
    </source>
</reference>
<organism evidence="2 3">
    <name type="scientific">Kineosporia mesophila</name>
    <dbReference type="NCBI Taxonomy" id="566012"/>
    <lineage>
        <taxon>Bacteria</taxon>
        <taxon>Bacillati</taxon>
        <taxon>Actinomycetota</taxon>
        <taxon>Actinomycetes</taxon>
        <taxon>Kineosporiales</taxon>
        <taxon>Kineosporiaceae</taxon>
        <taxon>Kineosporia</taxon>
    </lineage>
</organism>
<dbReference type="InterPro" id="IPR010982">
    <property type="entry name" value="Lambda_DNA-bd_dom_sf"/>
</dbReference>
<dbReference type="PANTHER" id="PTHR35010:SF2">
    <property type="entry name" value="BLL4672 PROTEIN"/>
    <property type="match status" value="1"/>
</dbReference>
<comment type="caution">
    <text evidence="2">The sequence shown here is derived from an EMBL/GenBank/DDBJ whole genome shotgun (WGS) entry which is preliminary data.</text>
</comment>
<proteinExistence type="predicted"/>
<dbReference type="InterPro" id="IPR041413">
    <property type="entry name" value="MLTR_LBD"/>
</dbReference>
<dbReference type="SMART" id="SM00530">
    <property type="entry name" value="HTH_XRE"/>
    <property type="match status" value="1"/>
</dbReference>